<feature type="domain" description="Glutamine amidotransferase" evidence="1">
    <location>
        <begin position="42"/>
        <end position="185"/>
    </location>
</feature>
<dbReference type="PANTHER" id="PTHR42695">
    <property type="entry name" value="GLUTAMINE AMIDOTRANSFERASE YLR126C-RELATED"/>
    <property type="match status" value="1"/>
</dbReference>
<organism evidence="2 3">
    <name type="scientific">Colwellia psychrerythraea (strain 34H / ATCC BAA-681)</name>
    <name type="common">Vibrio psychroerythus</name>
    <dbReference type="NCBI Taxonomy" id="167879"/>
    <lineage>
        <taxon>Bacteria</taxon>
        <taxon>Pseudomonadati</taxon>
        <taxon>Pseudomonadota</taxon>
        <taxon>Gammaproteobacteria</taxon>
        <taxon>Alteromonadales</taxon>
        <taxon>Colwelliaceae</taxon>
        <taxon>Colwellia</taxon>
    </lineage>
</organism>
<dbReference type="NCBIfam" id="NF006098">
    <property type="entry name" value="PRK08250.1"/>
    <property type="match status" value="1"/>
</dbReference>
<gene>
    <name evidence="2" type="ordered locus">CPS_4908</name>
</gene>
<dbReference type="InterPro" id="IPR017926">
    <property type="entry name" value="GATASE"/>
</dbReference>
<dbReference type="PROSITE" id="PS51273">
    <property type="entry name" value="GATASE_TYPE_1"/>
    <property type="match status" value="1"/>
</dbReference>
<keyword evidence="2" id="KW-0808">Transferase</keyword>
<dbReference type="CDD" id="cd01741">
    <property type="entry name" value="GATase1_1"/>
    <property type="match status" value="1"/>
</dbReference>
<dbReference type="HOGENOM" id="CLU_054974_1_0_6"/>
<dbReference type="GO" id="GO:0005829">
    <property type="term" value="C:cytosol"/>
    <property type="evidence" value="ECO:0007669"/>
    <property type="project" value="TreeGrafter"/>
</dbReference>
<dbReference type="EMBL" id="CP000083">
    <property type="protein sequence ID" value="AAZ28663.1"/>
    <property type="molecule type" value="Genomic_DNA"/>
</dbReference>
<dbReference type="PANTHER" id="PTHR42695:SF5">
    <property type="entry name" value="GLUTAMINE AMIDOTRANSFERASE YLR126C-RELATED"/>
    <property type="match status" value="1"/>
</dbReference>
<dbReference type="InterPro" id="IPR044992">
    <property type="entry name" value="ChyE-like"/>
</dbReference>
<dbReference type="FunFam" id="3.40.50.880:FF:000033">
    <property type="entry name" value="Glutamine amidotransferase class-I"/>
    <property type="match status" value="1"/>
</dbReference>
<evidence type="ECO:0000259" key="1">
    <source>
        <dbReference type="Pfam" id="PF00117"/>
    </source>
</evidence>
<dbReference type="AlphaFoldDB" id="Q47UH6"/>
<dbReference type="InterPro" id="IPR029062">
    <property type="entry name" value="Class_I_gatase-like"/>
</dbReference>
<sequence>MMKVHFIIHEAYEGPGALLSWAEERNYSVTSSKVYLGEALPEESNAIDLLIVLGGPQCPATTVEESPYFNASEEVSFIHSCIESDKAVLGICLGAQLIGESLGAKFEQSPNKEIGYFPIALTESGRQHPHLSHFNATEIVGHWHNDMPGLTPTSKVLATSAGCPRQIVEYSPLVYGFQCHLEFTAASLADLITVSHDEFERIGHHNYIQKPEIIRSSSSLAMNALLFGFMDELILSYETK</sequence>
<dbReference type="Proteomes" id="UP000000547">
    <property type="component" value="Chromosome"/>
</dbReference>
<proteinExistence type="predicted"/>
<dbReference type="GO" id="GO:0016740">
    <property type="term" value="F:transferase activity"/>
    <property type="evidence" value="ECO:0007669"/>
    <property type="project" value="UniProtKB-KW"/>
</dbReference>
<dbReference type="KEGG" id="cps:CPS_4908"/>
<dbReference type="Pfam" id="PF00117">
    <property type="entry name" value="GATase"/>
    <property type="match status" value="1"/>
</dbReference>
<accession>Q47UH6</accession>
<evidence type="ECO:0000313" key="3">
    <source>
        <dbReference type="Proteomes" id="UP000000547"/>
    </source>
</evidence>
<dbReference type="SUPFAM" id="SSF52317">
    <property type="entry name" value="Class I glutamine amidotransferase-like"/>
    <property type="match status" value="1"/>
</dbReference>
<keyword evidence="2" id="KW-0315">Glutamine amidotransferase</keyword>
<name>Q47UH6_COLP3</name>
<dbReference type="STRING" id="167879.CPS_4908"/>
<reference evidence="2" key="1">
    <citation type="journal article" date="2005" name="Proc. Natl. Acad. Sci. U.S.A.">
        <title>The psychrophilic lifestyle as revealed by the genome sequence of Colwellia psychrerythraea 34H through genomic and proteomic analyses.</title>
        <authorList>
            <person name="Methe B.A."/>
            <person name="Nelson K.E."/>
            <person name="Deming J.W."/>
            <person name="Momen B."/>
            <person name="Melamud E."/>
            <person name="Zhang X."/>
            <person name="Moult J."/>
            <person name="Madupu R."/>
            <person name="Nelson W.C."/>
            <person name="Dodson R.J."/>
            <person name="Brinkac L.M."/>
            <person name="Daugherty S.C."/>
            <person name="Durkin A.S."/>
            <person name="DeBoy R.T."/>
            <person name="Kolonay J.F."/>
            <person name="Sullivan S.A."/>
            <person name="Zhou L."/>
            <person name="Davidsen T.M."/>
            <person name="Wu M."/>
            <person name="Huston A.L."/>
            <person name="Lewis M."/>
            <person name="Weaver B."/>
            <person name="Weidman J.F."/>
            <person name="Khouri H."/>
            <person name="Utterback T.R."/>
            <person name="Feldblyum T.V."/>
            <person name="Fraser C.M."/>
        </authorList>
    </citation>
    <scope>NUCLEOTIDE SEQUENCE [LARGE SCALE GENOMIC DNA]</scope>
    <source>
        <strain evidence="2">34H</strain>
    </source>
</reference>
<evidence type="ECO:0000313" key="2">
    <source>
        <dbReference type="EMBL" id="AAZ28663.1"/>
    </source>
</evidence>
<protein>
    <submittedName>
        <fullName evidence="2">Glutamine amidotransferase, class I</fullName>
    </submittedName>
</protein>
<dbReference type="Gene3D" id="3.40.50.880">
    <property type="match status" value="1"/>
</dbReference>